<evidence type="ECO:0000256" key="1">
    <source>
        <dbReference type="ARBA" id="ARBA00004286"/>
    </source>
</evidence>
<dbReference type="GeneID" id="27904663"/>
<reference evidence="11 12" key="1">
    <citation type="journal article" date="2012" name="PLoS Pathog.">
        <title>Diverse lifestyles and strategies of plant pathogenesis encoded in the genomes of eighteen Dothideomycetes fungi.</title>
        <authorList>
            <person name="Ohm R.A."/>
            <person name="Feau N."/>
            <person name="Henrissat B."/>
            <person name="Schoch C.L."/>
            <person name="Horwitz B.A."/>
            <person name="Barry K.W."/>
            <person name="Condon B.J."/>
            <person name="Copeland A.C."/>
            <person name="Dhillon B."/>
            <person name="Glaser F."/>
            <person name="Hesse C.N."/>
            <person name="Kosti I."/>
            <person name="LaButti K."/>
            <person name="Lindquist E.A."/>
            <person name="Lucas S."/>
            <person name="Salamov A.A."/>
            <person name="Bradshaw R.E."/>
            <person name="Ciuffetti L."/>
            <person name="Hamelin R.C."/>
            <person name="Kema G.H.J."/>
            <person name="Lawrence C."/>
            <person name="Scott J.A."/>
            <person name="Spatafora J.W."/>
            <person name="Turgeon B.G."/>
            <person name="de Wit P.J.G.M."/>
            <person name="Zhong S."/>
            <person name="Goodwin S.B."/>
            <person name="Grigoriev I.V."/>
        </authorList>
    </citation>
    <scope>NUCLEOTIDE SEQUENCE [LARGE SCALE GENOMIC DNA]</scope>
    <source>
        <strain evidence="11 12">SO2202</strain>
    </source>
</reference>
<feature type="compositionally biased region" description="Polar residues" evidence="8">
    <location>
        <begin position="81"/>
        <end position="91"/>
    </location>
</feature>
<dbReference type="InterPro" id="IPR003616">
    <property type="entry name" value="Post-SET_dom"/>
</dbReference>
<evidence type="ECO:0000256" key="8">
    <source>
        <dbReference type="SAM" id="MobiDB-lite"/>
    </source>
</evidence>
<name>N1QN64_SPHMS</name>
<dbReference type="EMBL" id="KB456260">
    <property type="protein sequence ID" value="EMF17917.1"/>
    <property type="molecule type" value="Genomic_DNA"/>
</dbReference>
<dbReference type="PROSITE" id="PS50280">
    <property type="entry name" value="SET"/>
    <property type="match status" value="1"/>
</dbReference>
<keyword evidence="12" id="KW-1185">Reference proteome</keyword>
<evidence type="ECO:0000256" key="6">
    <source>
        <dbReference type="ARBA" id="ARBA00022723"/>
    </source>
</evidence>
<organism evidence="11 12">
    <name type="scientific">Sphaerulina musiva (strain SO2202)</name>
    <name type="common">Poplar stem canker fungus</name>
    <name type="synonym">Septoria musiva</name>
    <dbReference type="NCBI Taxonomy" id="692275"/>
    <lineage>
        <taxon>Eukaryota</taxon>
        <taxon>Fungi</taxon>
        <taxon>Dikarya</taxon>
        <taxon>Ascomycota</taxon>
        <taxon>Pezizomycotina</taxon>
        <taxon>Dothideomycetes</taxon>
        <taxon>Dothideomycetidae</taxon>
        <taxon>Mycosphaerellales</taxon>
        <taxon>Mycosphaerellaceae</taxon>
        <taxon>Sphaerulina</taxon>
    </lineage>
</organism>
<evidence type="ECO:0000256" key="5">
    <source>
        <dbReference type="ARBA" id="ARBA00022691"/>
    </source>
</evidence>
<dbReference type="Proteomes" id="UP000016931">
    <property type="component" value="Unassembled WGS sequence"/>
</dbReference>
<keyword evidence="7" id="KW-0862">Zinc</keyword>
<dbReference type="InterPro" id="IPR050973">
    <property type="entry name" value="H3K9_Histone-Lys_N-MTase"/>
</dbReference>
<evidence type="ECO:0000256" key="3">
    <source>
        <dbReference type="ARBA" id="ARBA00022603"/>
    </source>
</evidence>
<dbReference type="Pfam" id="PF05033">
    <property type="entry name" value="Pre-SET"/>
    <property type="match status" value="1"/>
</dbReference>
<keyword evidence="4" id="KW-0808">Transferase</keyword>
<keyword evidence="5" id="KW-0949">S-adenosyl-L-methionine</keyword>
<dbReference type="RefSeq" id="XP_016766038.1">
    <property type="nucleotide sequence ID" value="XM_016907526.1"/>
</dbReference>
<dbReference type="CDD" id="cd00024">
    <property type="entry name" value="CD_CSD"/>
    <property type="match status" value="1"/>
</dbReference>
<dbReference type="Pfam" id="PF00856">
    <property type="entry name" value="SET"/>
    <property type="match status" value="1"/>
</dbReference>
<keyword evidence="3" id="KW-0489">Methyltransferase</keyword>
<accession>N1QN64</accession>
<dbReference type="SMART" id="SM00317">
    <property type="entry name" value="SET"/>
    <property type="match status" value="1"/>
</dbReference>
<dbReference type="InterPro" id="IPR007728">
    <property type="entry name" value="Pre-SET_dom"/>
</dbReference>
<dbReference type="GO" id="GO:0005694">
    <property type="term" value="C:chromosome"/>
    <property type="evidence" value="ECO:0007669"/>
    <property type="project" value="UniProtKB-SubCell"/>
</dbReference>
<feature type="region of interest" description="Disordered" evidence="8">
    <location>
        <begin position="81"/>
        <end position="114"/>
    </location>
</feature>
<dbReference type="STRING" id="692275.N1QN64"/>
<feature type="domain" description="Post-SET" evidence="10">
    <location>
        <begin position="533"/>
        <end position="549"/>
    </location>
</feature>
<gene>
    <name evidence="11" type="ORF">SEPMUDRAFT_153741</name>
</gene>
<dbReference type="GO" id="GO:0032259">
    <property type="term" value="P:methylation"/>
    <property type="evidence" value="ECO:0007669"/>
    <property type="project" value="UniProtKB-KW"/>
</dbReference>
<dbReference type="InterPro" id="IPR001214">
    <property type="entry name" value="SET_dom"/>
</dbReference>
<evidence type="ECO:0000256" key="4">
    <source>
        <dbReference type="ARBA" id="ARBA00022679"/>
    </source>
</evidence>
<dbReference type="eggNOG" id="KOG1082">
    <property type="taxonomic scope" value="Eukaryota"/>
</dbReference>
<feature type="domain" description="SET" evidence="9">
    <location>
        <begin position="368"/>
        <end position="508"/>
    </location>
</feature>
<evidence type="ECO:0000259" key="9">
    <source>
        <dbReference type="PROSITE" id="PS50280"/>
    </source>
</evidence>
<evidence type="ECO:0000256" key="2">
    <source>
        <dbReference type="ARBA" id="ARBA00022454"/>
    </source>
</evidence>
<dbReference type="Gene3D" id="2.170.270.10">
    <property type="entry name" value="SET domain"/>
    <property type="match status" value="1"/>
</dbReference>
<protein>
    <submittedName>
        <fullName evidence="11">SET domain-containing protein</fullName>
    </submittedName>
</protein>
<dbReference type="HOGENOM" id="CLU_020840_11_3_1"/>
<keyword evidence="2" id="KW-0158">Chromosome</keyword>
<evidence type="ECO:0000259" key="10">
    <source>
        <dbReference type="PROSITE" id="PS50868"/>
    </source>
</evidence>
<dbReference type="InterPro" id="IPR046341">
    <property type="entry name" value="SET_dom_sf"/>
</dbReference>
<dbReference type="GO" id="GO:0008270">
    <property type="term" value="F:zinc ion binding"/>
    <property type="evidence" value="ECO:0007669"/>
    <property type="project" value="InterPro"/>
</dbReference>
<dbReference type="PANTHER" id="PTHR46223">
    <property type="entry name" value="HISTONE-LYSINE N-METHYLTRANSFERASE SUV39H"/>
    <property type="match status" value="1"/>
</dbReference>
<evidence type="ECO:0000313" key="12">
    <source>
        <dbReference type="Proteomes" id="UP000016931"/>
    </source>
</evidence>
<keyword evidence="6" id="KW-0479">Metal-binding</keyword>
<evidence type="ECO:0000256" key="7">
    <source>
        <dbReference type="ARBA" id="ARBA00022833"/>
    </source>
</evidence>
<dbReference type="PANTHER" id="PTHR46223:SF3">
    <property type="entry name" value="HISTONE-LYSINE N-METHYLTRANSFERASE SET-23"/>
    <property type="match status" value="1"/>
</dbReference>
<comment type="subcellular location">
    <subcellularLocation>
        <location evidence="1">Chromosome</location>
    </subcellularLocation>
</comment>
<sequence>MSTSMPSKNVLRGKYTIRAKDIIEVLSHRKRDGIEEYLVRWRTQPVFPCPPHAIASWHALPELRNALHHVQAYIERYSLSGNGIGPSSTAPPSKKRKSPLDDSPLSRARLGVNGSGLLTPADSVIDLCSPEPDERDGPRIYNGYLQYKEGSIIAKKDTTGEAAKINARDLPTPSMVEEAARTPVNQAEAGIRGAFDDKLRKVPKVRLENQFDSTTPNLNFDFIDEYVLREGVSGNAPETFQGCQKCKPDASGNIDCGQTARCDCLEFAAVDLAAFKRKDPEMFQVYQIATEAAQEESNAAGEEYLGRDGIDTAGMPKRAPYTKPSRPGKPQTMNPFYLEARRPIYECNVNCKCGPGCHSRLVQKGRRVPLVIFKTGAERGWGVYCEEDLFAGEFIDVYLGEVITDEEAGRRESSQEGSKDKLYYLYSLDKFVGDRDPTNANAPLKQEDCYVVDGQYMGNVTRFMNNSCEPNVRQYTVSYNKHDLKLYSLAFFANQNIPAGRELVFDYLDSDPQELDVAIRRREAALVDPDYVGKQRCFCGSAKCRGFLWDKEVA</sequence>
<dbReference type="OrthoDB" id="308383at2759"/>
<dbReference type="PROSITE" id="PS50868">
    <property type="entry name" value="POST_SET"/>
    <property type="match status" value="1"/>
</dbReference>
<proteinExistence type="predicted"/>
<dbReference type="SUPFAM" id="SSF82199">
    <property type="entry name" value="SET domain"/>
    <property type="match status" value="1"/>
</dbReference>
<dbReference type="AlphaFoldDB" id="N1QN64"/>
<dbReference type="GO" id="GO:0042054">
    <property type="term" value="F:histone methyltransferase activity"/>
    <property type="evidence" value="ECO:0007669"/>
    <property type="project" value="InterPro"/>
</dbReference>
<evidence type="ECO:0000313" key="11">
    <source>
        <dbReference type="EMBL" id="EMF17917.1"/>
    </source>
</evidence>
<dbReference type="GO" id="GO:0005634">
    <property type="term" value="C:nucleus"/>
    <property type="evidence" value="ECO:0007669"/>
    <property type="project" value="InterPro"/>
</dbReference>